<dbReference type="GO" id="GO:0005634">
    <property type="term" value="C:nucleus"/>
    <property type="evidence" value="ECO:0007669"/>
    <property type="project" value="UniProtKB-SubCell"/>
</dbReference>
<sequence length="105" mass="12045">MSWSKSENKRFERALATYDRDTPGRWERVAAAVGGGKTADDVRRHYDLLKDDLGDIENGGYDDYAAGTSGDARNGDRNNNRCVRLYIYYTPDHTRFFFLDLNNGR</sequence>
<keyword evidence="8" id="KW-1185">Reference proteome</keyword>
<dbReference type="InterPro" id="IPR044636">
    <property type="entry name" value="RADIALIS-like"/>
</dbReference>
<evidence type="ECO:0000256" key="3">
    <source>
        <dbReference type="ARBA" id="ARBA00023163"/>
    </source>
</evidence>
<dbReference type="SMART" id="SM00717">
    <property type="entry name" value="SANT"/>
    <property type="match status" value="1"/>
</dbReference>
<dbReference type="OrthoDB" id="118550at2759"/>
<evidence type="ECO:0000313" key="8">
    <source>
        <dbReference type="Proteomes" id="UP000636709"/>
    </source>
</evidence>
<protein>
    <submittedName>
        <fullName evidence="7">Uncharacterized protein</fullName>
    </submittedName>
</protein>
<keyword evidence="2" id="KW-0805">Transcription regulation</keyword>
<dbReference type="CDD" id="cd00167">
    <property type="entry name" value="SANT"/>
    <property type="match status" value="1"/>
</dbReference>
<dbReference type="PROSITE" id="PS50090">
    <property type="entry name" value="MYB_LIKE"/>
    <property type="match status" value="1"/>
</dbReference>
<feature type="domain" description="Myb-like" evidence="5">
    <location>
        <begin position="1"/>
        <end position="50"/>
    </location>
</feature>
<evidence type="ECO:0000313" key="7">
    <source>
        <dbReference type="EMBL" id="KAF8683545.1"/>
    </source>
</evidence>
<gene>
    <name evidence="7" type="ORF">HU200_044459</name>
</gene>
<proteinExistence type="predicted"/>
<keyword evidence="3" id="KW-0804">Transcription</keyword>
<dbReference type="SUPFAM" id="SSF46689">
    <property type="entry name" value="Homeodomain-like"/>
    <property type="match status" value="1"/>
</dbReference>
<dbReference type="PROSITE" id="PS51293">
    <property type="entry name" value="SANT"/>
    <property type="match status" value="1"/>
</dbReference>
<evidence type="ECO:0000259" key="6">
    <source>
        <dbReference type="PROSITE" id="PS51293"/>
    </source>
</evidence>
<evidence type="ECO:0000256" key="4">
    <source>
        <dbReference type="ARBA" id="ARBA00023242"/>
    </source>
</evidence>
<dbReference type="Gene3D" id="1.10.10.60">
    <property type="entry name" value="Homeodomain-like"/>
    <property type="match status" value="1"/>
</dbReference>
<organism evidence="7 8">
    <name type="scientific">Digitaria exilis</name>
    <dbReference type="NCBI Taxonomy" id="1010633"/>
    <lineage>
        <taxon>Eukaryota</taxon>
        <taxon>Viridiplantae</taxon>
        <taxon>Streptophyta</taxon>
        <taxon>Embryophyta</taxon>
        <taxon>Tracheophyta</taxon>
        <taxon>Spermatophyta</taxon>
        <taxon>Magnoliopsida</taxon>
        <taxon>Liliopsida</taxon>
        <taxon>Poales</taxon>
        <taxon>Poaceae</taxon>
        <taxon>PACMAD clade</taxon>
        <taxon>Panicoideae</taxon>
        <taxon>Panicodae</taxon>
        <taxon>Paniceae</taxon>
        <taxon>Anthephorinae</taxon>
        <taxon>Digitaria</taxon>
    </lineage>
</organism>
<evidence type="ECO:0000256" key="1">
    <source>
        <dbReference type="ARBA" id="ARBA00004123"/>
    </source>
</evidence>
<dbReference type="Pfam" id="PF23082">
    <property type="entry name" value="Myb_DNA-binding_2"/>
    <property type="match status" value="1"/>
</dbReference>
<dbReference type="InterPro" id="IPR017884">
    <property type="entry name" value="SANT_dom"/>
</dbReference>
<dbReference type="InterPro" id="IPR009057">
    <property type="entry name" value="Homeodomain-like_sf"/>
</dbReference>
<evidence type="ECO:0000256" key="2">
    <source>
        <dbReference type="ARBA" id="ARBA00023015"/>
    </source>
</evidence>
<dbReference type="AlphaFoldDB" id="A0A835BC30"/>
<dbReference type="InterPro" id="IPR001005">
    <property type="entry name" value="SANT/Myb"/>
</dbReference>
<dbReference type="PANTHER" id="PTHR43952">
    <property type="entry name" value="MYB FAMILY TRANSCRIPTION FACTOR-RELATED"/>
    <property type="match status" value="1"/>
</dbReference>
<evidence type="ECO:0000259" key="5">
    <source>
        <dbReference type="PROSITE" id="PS50090"/>
    </source>
</evidence>
<accession>A0A835BC30</accession>
<comment type="subcellular location">
    <subcellularLocation>
        <location evidence="1">Nucleus</location>
    </subcellularLocation>
</comment>
<dbReference type="GO" id="GO:0003700">
    <property type="term" value="F:DNA-binding transcription factor activity"/>
    <property type="evidence" value="ECO:0007669"/>
    <property type="project" value="InterPro"/>
</dbReference>
<dbReference type="EMBL" id="JACEFO010002102">
    <property type="protein sequence ID" value="KAF8683545.1"/>
    <property type="molecule type" value="Genomic_DNA"/>
</dbReference>
<feature type="domain" description="SANT" evidence="6">
    <location>
        <begin position="1"/>
        <end position="46"/>
    </location>
</feature>
<dbReference type="PANTHER" id="PTHR43952:SF17">
    <property type="entry name" value="PROTEIN RADIALIS-LIKE 3"/>
    <property type="match status" value="1"/>
</dbReference>
<reference evidence="7" key="1">
    <citation type="submission" date="2020-07" db="EMBL/GenBank/DDBJ databases">
        <title>Genome sequence and genetic diversity analysis of an under-domesticated orphan crop, white fonio (Digitaria exilis).</title>
        <authorList>
            <person name="Bennetzen J.L."/>
            <person name="Chen S."/>
            <person name="Ma X."/>
            <person name="Wang X."/>
            <person name="Yssel A.E.J."/>
            <person name="Chaluvadi S.R."/>
            <person name="Johnson M."/>
            <person name="Gangashetty P."/>
            <person name="Hamidou F."/>
            <person name="Sanogo M.D."/>
            <person name="Zwaenepoel A."/>
            <person name="Wallace J."/>
            <person name="Van De Peer Y."/>
            <person name="Van Deynze A."/>
        </authorList>
    </citation>
    <scope>NUCLEOTIDE SEQUENCE</scope>
    <source>
        <tissue evidence="7">Leaves</tissue>
    </source>
</reference>
<comment type="caution">
    <text evidence="7">The sequence shown here is derived from an EMBL/GenBank/DDBJ whole genome shotgun (WGS) entry which is preliminary data.</text>
</comment>
<keyword evidence="4" id="KW-0539">Nucleus</keyword>
<dbReference type="FunFam" id="1.10.10.60:FF:000154">
    <property type="entry name" value="Transcription factor SRM1"/>
    <property type="match status" value="1"/>
</dbReference>
<name>A0A835BC30_9POAL</name>
<dbReference type="Proteomes" id="UP000636709">
    <property type="component" value="Unassembled WGS sequence"/>
</dbReference>